<keyword evidence="1" id="KW-0472">Membrane</keyword>
<dbReference type="AlphaFoldDB" id="A0A9P6BZ49"/>
<evidence type="ECO:0000313" key="3">
    <source>
        <dbReference type="Proteomes" id="UP000807342"/>
    </source>
</evidence>
<gene>
    <name evidence="2" type="ORF">P691DRAFT_784664</name>
</gene>
<dbReference type="EMBL" id="MU151277">
    <property type="protein sequence ID" value="KAF9445851.1"/>
    <property type="molecule type" value="Genomic_DNA"/>
</dbReference>
<sequence>MSILDNHCRSDNSPDRLNFDVLDLETRSLFQFSLILNLWTYTLARAILPPGKLPFMHVLDNFATVAYLIFVAGGRYFVVFNRPNQQAQQPSPAPQVKLFEPTLKGVLPASFHYGLYIIPRSASFFVIVGFEKVGMYWLSQPCHVKIRLLHIDLSNPTAPMTEVCSLDIPGELKTSVLPIPPLSAQYALGALSVEQRIQDGPSEDGEGYKYYALRVDLSNIIQKGLAEPSQSRITSNRTHLTPAVDERGEEAIFRNFNPFSGQVIVSVNPGSSVLVLDYLNADQV</sequence>
<proteinExistence type="predicted"/>
<name>A0A9P6BZ49_9AGAR</name>
<evidence type="ECO:0000256" key="1">
    <source>
        <dbReference type="SAM" id="Phobius"/>
    </source>
</evidence>
<evidence type="ECO:0000313" key="2">
    <source>
        <dbReference type="EMBL" id="KAF9445851.1"/>
    </source>
</evidence>
<dbReference type="Proteomes" id="UP000807342">
    <property type="component" value="Unassembled WGS sequence"/>
</dbReference>
<feature type="transmembrane region" description="Helical" evidence="1">
    <location>
        <begin position="59"/>
        <end position="78"/>
    </location>
</feature>
<feature type="transmembrane region" description="Helical" evidence="1">
    <location>
        <begin position="29"/>
        <end position="47"/>
    </location>
</feature>
<keyword evidence="1" id="KW-0812">Transmembrane</keyword>
<keyword evidence="3" id="KW-1185">Reference proteome</keyword>
<protein>
    <submittedName>
        <fullName evidence="2">Uncharacterized protein</fullName>
    </submittedName>
</protein>
<keyword evidence="1" id="KW-1133">Transmembrane helix</keyword>
<comment type="caution">
    <text evidence="2">The sequence shown here is derived from an EMBL/GenBank/DDBJ whole genome shotgun (WGS) entry which is preliminary data.</text>
</comment>
<dbReference type="OrthoDB" id="3104704at2759"/>
<reference evidence="2" key="1">
    <citation type="submission" date="2020-11" db="EMBL/GenBank/DDBJ databases">
        <authorList>
            <consortium name="DOE Joint Genome Institute"/>
            <person name="Ahrendt S."/>
            <person name="Riley R."/>
            <person name="Andreopoulos W."/>
            <person name="Labutti K."/>
            <person name="Pangilinan J."/>
            <person name="Ruiz-Duenas F.J."/>
            <person name="Barrasa J.M."/>
            <person name="Sanchez-Garcia M."/>
            <person name="Camarero S."/>
            <person name="Miyauchi S."/>
            <person name="Serrano A."/>
            <person name="Linde D."/>
            <person name="Babiker R."/>
            <person name="Drula E."/>
            <person name="Ayuso-Fernandez I."/>
            <person name="Pacheco R."/>
            <person name="Padilla G."/>
            <person name="Ferreira P."/>
            <person name="Barriuso J."/>
            <person name="Kellner H."/>
            <person name="Castanera R."/>
            <person name="Alfaro M."/>
            <person name="Ramirez L."/>
            <person name="Pisabarro A.G."/>
            <person name="Kuo A."/>
            <person name="Tritt A."/>
            <person name="Lipzen A."/>
            <person name="He G."/>
            <person name="Yan M."/>
            <person name="Ng V."/>
            <person name="Cullen D."/>
            <person name="Martin F."/>
            <person name="Rosso M.-N."/>
            <person name="Henrissat B."/>
            <person name="Hibbett D."/>
            <person name="Martinez A.T."/>
            <person name="Grigoriev I.V."/>
        </authorList>
    </citation>
    <scope>NUCLEOTIDE SEQUENCE</scope>
    <source>
        <strain evidence="2">MF-IS2</strain>
    </source>
</reference>
<accession>A0A9P6BZ49</accession>
<organism evidence="2 3">
    <name type="scientific">Macrolepiota fuliginosa MF-IS2</name>
    <dbReference type="NCBI Taxonomy" id="1400762"/>
    <lineage>
        <taxon>Eukaryota</taxon>
        <taxon>Fungi</taxon>
        <taxon>Dikarya</taxon>
        <taxon>Basidiomycota</taxon>
        <taxon>Agaricomycotina</taxon>
        <taxon>Agaricomycetes</taxon>
        <taxon>Agaricomycetidae</taxon>
        <taxon>Agaricales</taxon>
        <taxon>Agaricineae</taxon>
        <taxon>Agaricaceae</taxon>
        <taxon>Macrolepiota</taxon>
    </lineage>
</organism>